<comment type="caution">
    <text evidence="1">The sequence shown here is derived from an EMBL/GenBank/DDBJ whole genome shotgun (WGS) entry which is preliminary data.</text>
</comment>
<dbReference type="AlphaFoldDB" id="A0A4R3YG01"/>
<gene>
    <name evidence="1" type="ORF">EDC16_102330</name>
</gene>
<evidence type="ECO:0000313" key="1">
    <source>
        <dbReference type="EMBL" id="TCV89453.1"/>
    </source>
</evidence>
<reference evidence="1 2" key="1">
    <citation type="submission" date="2019-03" db="EMBL/GenBank/DDBJ databases">
        <title>Genomic Encyclopedia of Type Strains, Phase IV (KMG-IV): sequencing the most valuable type-strain genomes for metagenomic binning, comparative biology and taxonomic classification.</title>
        <authorList>
            <person name="Goeker M."/>
        </authorList>
    </citation>
    <scope>NUCLEOTIDE SEQUENCE [LARGE SCALE GENOMIC DNA]</scope>
    <source>
        <strain evidence="1 2">DSM 28140</strain>
    </source>
</reference>
<evidence type="ECO:0000313" key="2">
    <source>
        <dbReference type="Proteomes" id="UP000294619"/>
    </source>
</evidence>
<dbReference type="EMBL" id="SMCP01000002">
    <property type="protein sequence ID" value="TCV89453.1"/>
    <property type="molecule type" value="Genomic_DNA"/>
</dbReference>
<protein>
    <submittedName>
        <fullName evidence="1">Uncharacterized protein</fullName>
    </submittedName>
</protein>
<organism evidence="1 2">
    <name type="scientific">Testudinibacter aquarius</name>
    <dbReference type="NCBI Taxonomy" id="1524974"/>
    <lineage>
        <taxon>Bacteria</taxon>
        <taxon>Pseudomonadati</taxon>
        <taxon>Pseudomonadota</taxon>
        <taxon>Gammaproteobacteria</taxon>
        <taxon>Pasteurellales</taxon>
        <taxon>Pasteurellaceae</taxon>
        <taxon>Testudinibacter</taxon>
    </lineage>
</organism>
<name>A0A4R3YG01_9PAST</name>
<proteinExistence type="predicted"/>
<dbReference type="Proteomes" id="UP000294619">
    <property type="component" value="Unassembled WGS sequence"/>
</dbReference>
<accession>A0A4R3YG01</accession>
<sequence length="35" mass="3983">MDSDLSIVKLWAILLNLVGSLKEIYRHDPRSKTAV</sequence>